<dbReference type="AlphaFoldDB" id="A0A6J8CM63"/>
<evidence type="ECO:0000313" key="3">
    <source>
        <dbReference type="Proteomes" id="UP000507470"/>
    </source>
</evidence>
<protein>
    <submittedName>
        <fullName evidence="2">Uncharacterized protein</fullName>
    </submittedName>
</protein>
<gene>
    <name evidence="2" type="ORF">MCOR_31985</name>
</gene>
<accession>A0A6J8CM63</accession>
<feature type="region of interest" description="Disordered" evidence="1">
    <location>
        <begin position="25"/>
        <end position="174"/>
    </location>
</feature>
<feature type="region of interest" description="Disordered" evidence="1">
    <location>
        <begin position="201"/>
        <end position="305"/>
    </location>
</feature>
<proteinExistence type="predicted"/>
<sequence>MKKACFQCTPNIRLVCIYTRYDSGCPDDEDTKKTDDITSDGRRRRPAQFTDNLPFSEDGQIEENLVYADSDDDDDENIQFFSKSVHKETESSKIMSNENESGSSDEDEESGEEEDDENDNEMMSEEDKNSDIDSEDDDETDESDEVSDETDGDSDSEMESEVEETKLLKKSKNLAKNNACNLVTGKDLSLSDKKLTSDIKTQAVKPCEDATKLSNNVNKSSLSEGFDSDNSGDSSNDMEVDSKISKTSDSIQTFLSSGDDSDSENSEEELDDDSNEEDDDDNDDEIDNDEENEDEDEAGIELITV</sequence>
<feature type="compositionally biased region" description="Acidic residues" evidence="1">
    <location>
        <begin position="132"/>
        <end position="162"/>
    </location>
</feature>
<feature type="compositionally biased region" description="Low complexity" evidence="1">
    <location>
        <begin position="212"/>
        <end position="237"/>
    </location>
</feature>
<organism evidence="2 3">
    <name type="scientific">Mytilus coruscus</name>
    <name type="common">Sea mussel</name>
    <dbReference type="NCBI Taxonomy" id="42192"/>
    <lineage>
        <taxon>Eukaryota</taxon>
        <taxon>Metazoa</taxon>
        <taxon>Spiralia</taxon>
        <taxon>Lophotrochozoa</taxon>
        <taxon>Mollusca</taxon>
        <taxon>Bivalvia</taxon>
        <taxon>Autobranchia</taxon>
        <taxon>Pteriomorphia</taxon>
        <taxon>Mytilida</taxon>
        <taxon>Mytiloidea</taxon>
        <taxon>Mytilidae</taxon>
        <taxon>Mytilinae</taxon>
        <taxon>Mytilus</taxon>
    </lineage>
</organism>
<reference evidence="2 3" key="1">
    <citation type="submission" date="2020-06" db="EMBL/GenBank/DDBJ databases">
        <authorList>
            <person name="Li R."/>
            <person name="Bekaert M."/>
        </authorList>
    </citation>
    <scope>NUCLEOTIDE SEQUENCE [LARGE SCALE GENOMIC DNA]</scope>
    <source>
        <strain evidence="3">wild</strain>
    </source>
</reference>
<name>A0A6J8CM63_MYTCO</name>
<keyword evidence="3" id="KW-1185">Reference proteome</keyword>
<evidence type="ECO:0000256" key="1">
    <source>
        <dbReference type="SAM" id="MobiDB-lite"/>
    </source>
</evidence>
<feature type="compositionally biased region" description="Basic and acidic residues" evidence="1">
    <location>
        <begin position="30"/>
        <end position="41"/>
    </location>
</feature>
<feature type="compositionally biased region" description="Acidic residues" evidence="1">
    <location>
        <begin position="259"/>
        <end position="299"/>
    </location>
</feature>
<dbReference type="EMBL" id="CACVKT020005688">
    <property type="protein sequence ID" value="CAC5397558.1"/>
    <property type="molecule type" value="Genomic_DNA"/>
</dbReference>
<feature type="compositionally biased region" description="Polar residues" evidence="1">
    <location>
        <begin position="247"/>
        <end position="258"/>
    </location>
</feature>
<evidence type="ECO:0000313" key="2">
    <source>
        <dbReference type="EMBL" id="CAC5397558.1"/>
    </source>
</evidence>
<feature type="compositionally biased region" description="Acidic residues" evidence="1">
    <location>
        <begin position="103"/>
        <end position="124"/>
    </location>
</feature>
<dbReference type="Proteomes" id="UP000507470">
    <property type="component" value="Unassembled WGS sequence"/>
</dbReference>